<sequence length="110" mass="11429">MASRLLSGKIAIVTGSSAGIGRATVQLLLSHGAKVAAIDVNEPPISASTPDEDLAHFTCDVTSNDEVVETVEKVREKWGQIDLLINNAGVTDNFAPTPTSMISPGADALQ</sequence>
<keyword evidence="2" id="KW-0560">Oxidoreductase</keyword>
<proteinExistence type="inferred from homology"/>
<dbReference type="EMBL" id="RIBY02001934">
    <property type="protein sequence ID" value="KAH9826930.1"/>
    <property type="molecule type" value="Genomic_DNA"/>
</dbReference>
<evidence type="ECO:0000313" key="4">
    <source>
        <dbReference type="Proteomes" id="UP001138500"/>
    </source>
</evidence>
<dbReference type="PANTHER" id="PTHR43180:SF66">
    <property type="entry name" value="SHORT-CHAIN DEHYDROGENASE_REDUCTASE FAMILY PROTEIN"/>
    <property type="match status" value="1"/>
</dbReference>
<dbReference type="OrthoDB" id="37659at2759"/>
<reference evidence="3 4" key="2">
    <citation type="journal article" date="2021" name="Curr. Genet.">
        <title>Genetic response to nitrogen starvation in the aggressive Eucalyptus foliar pathogen Teratosphaeria destructans.</title>
        <authorList>
            <person name="Havenga M."/>
            <person name="Wingfield B.D."/>
            <person name="Wingfield M.J."/>
            <person name="Dreyer L.L."/>
            <person name="Roets F."/>
            <person name="Aylward J."/>
        </authorList>
    </citation>
    <scope>NUCLEOTIDE SEQUENCE [LARGE SCALE GENOMIC DNA]</scope>
    <source>
        <strain evidence="3">CMW44962</strain>
    </source>
</reference>
<dbReference type="Proteomes" id="UP001138500">
    <property type="component" value="Unassembled WGS sequence"/>
</dbReference>
<evidence type="ECO:0000256" key="2">
    <source>
        <dbReference type="ARBA" id="ARBA00023002"/>
    </source>
</evidence>
<dbReference type="InterPro" id="IPR036291">
    <property type="entry name" value="NAD(P)-bd_dom_sf"/>
</dbReference>
<evidence type="ECO:0000313" key="3">
    <source>
        <dbReference type="EMBL" id="KAH9826930.1"/>
    </source>
</evidence>
<keyword evidence="4" id="KW-1185">Reference proteome</keyword>
<dbReference type="InterPro" id="IPR002347">
    <property type="entry name" value="SDR_fam"/>
</dbReference>
<reference evidence="3 4" key="1">
    <citation type="journal article" date="2018" name="IMA Fungus">
        <title>IMA Genome-F 10: Nine draft genome sequences of Claviceps purpurea s.lat., including C. arundinis, C. humidiphila, and C. cf. spartinae, pseudomolecules for the pitch canker pathogen Fusarium circinatum, draft genome of Davidsoniella eucalypti, Grosmannia galeiformis, Quambalaria eucalypti, and Teratosphaeria destructans.</title>
        <authorList>
            <person name="Wingfield B.D."/>
            <person name="Liu M."/>
            <person name="Nguyen H.D."/>
            <person name="Lane F.A."/>
            <person name="Morgan S.W."/>
            <person name="De Vos L."/>
            <person name="Wilken P.M."/>
            <person name="Duong T.A."/>
            <person name="Aylward J."/>
            <person name="Coetzee M.P."/>
            <person name="Dadej K."/>
            <person name="De Beer Z.W."/>
            <person name="Findlay W."/>
            <person name="Havenga M."/>
            <person name="Kolarik M."/>
            <person name="Menzies J.G."/>
            <person name="Naidoo K."/>
            <person name="Pochopski O."/>
            <person name="Shoukouhi P."/>
            <person name="Santana Q.C."/>
            <person name="Seifert K.A."/>
            <person name="Soal N."/>
            <person name="Steenkamp E.T."/>
            <person name="Tatham C.T."/>
            <person name="van der Nest M.A."/>
            <person name="Wingfield M.J."/>
        </authorList>
    </citation>
    <scope>NUCLEOTIDE SEQUENCE [LARGE SCALE GENOMIC DNA]</scope>
    <source>
        <strain evidence="3">CMW44962</strain>
    </source>
</reference>
<dbReference type="GO" id="GO:0016491">
    <property type="term" value="F:oxidoreductase activity"/>
    <property type="evidence" value="ECO:0007669"/>
    <property type="project" value="UniProtKB-KW"/>
</dbReference>
<organism evidence="3 4">
    <name type="scientific">Teratosphaeria destructans</name>
    <dbReference type="NCBI Taxonomy" id="418781"/>
    <lineage>
        <taxon>Eukaryota</taxon>
        <taxon>Fungi</taxon>
        <taxon>Dikarya</taxon>
        <taxon>Ascomycota</taxon>
        <taxon>Pezizomycotina</taxon>
        <taxon>Dothideomycetes</taxon>
        <taxon>Dothideomycetidae</taxon>
        <taxon>Mycosphaerellales</taxon>
        <taxon>Teratosphaeriaceae</taxon>
        <taxon>Teratosphaeria</taxon>
    </lineage>
</organism>
<dbReference type="AlphaFoldDB" id="A0A9W7W214"/>
<dbReference type="PRINTS" id="PR00081">
    <property type="entry name" value="GDHRDH"/>
</dbReference>
<accession>A0A9W7W214</accession>
<protein>
    <submittedName>
        <fullName evidence="3">SDR family oxidoreductase</fullName>
    </submittedName>
</protein>
<dbReference type="PANTHER" id="PTHR43180">
    <property type="entry name" value="3-OXOACYL-(ACYL-CARRIER-PROTEIN) REDUCTASE (AFU_ORTHOLOGUE AFUA_6G11210)"/>
    <property type="match status" value="1"/>
</dbReference>
<comment type="caution">
    <text evidence="3">The sequence shown here is derived from an EMBL/GenBank/DDBJ whole genome shotgun (WGS) entry which is preliminary data.</text>
</comment>
<dbReference type="Pfam" id="PF00106">
    <property type="entry name" value="adh_short"/>
    <property type="match status" value="1"/>
</dbReference>
<name>A0A9W7W214_9PEZI</name>
<comment type="similarity">
    <text evidence="1">Belongs to the short-chain dehydrogenases/reductases (SDR) family.</text>
</comment>
<evidence type="ECO:0000256" key="1">
    <source>
        <dbReference type="ARBA" id="ARBA00006484"/>
    </source>
</evidence>
<dbReference type="SUPFAM" id="SSF51735">
    <property type="entry name" value="NAD(P)-binding Rossmann-fold domains"/>
    <property type="match status" value="1"/>
</dbReference>
<gene>
    <name evidence="3" type="ORF">Tdes44962_MAKER03160</name>
</gene>
<dbReference type="Gene3D" id="3.40.50.720">
    <property type="entry name" value="NAD(P)-binding Rossmann-like Domain"/>
    <property type="match status" value="1"/>
</dbReference>